<dbReference type="PANTHER" id="PTHR31339:SF9">
    <property type="entry name" value="PLASMIN AND FIBRONECTIN-BINDING PROTEIN A"/>
    <property type="match status" value="1"/>
</dbReference>
<dbReference type="InterPro" id="IPR006626">
    <property type="entry name" value="PbH1"/>
</dbReference>
<dbReference type="Gene3D" id="2.160.20.10">
    <property type="entry name" value="Single-stranded right-handed beta-helix, Pectin lyase-like"/>
    <property type="match status" value="1"/>
</dbReference>
<keyword evidence="3 4" id="KW-0326">Glycosidase</keyword>
<evidence type="ECO:0000259" key="5">
    <source>
        <dbReference type="Pfam" id="PF12708"/>
    </source>
</evidence>
<proteinExistence type="inferred from homology"/>
<dbReference type="Pfam" id="PF12708">
    <property type="entry name" value="Pect-lyase_RHGA_epim"/>
    <property type="match status" value="1"/>
</dbReference>
<dbReference type="KEGG" id="gma:AciX8_3429"/>
<protein>
    <submittedName>
        <fullName evidence="6">Glycoside hydrolase family 28</fullName>
    </submittedName>
</protein>
<evidence type="ECO:0000313" key="7">
    <source>
        <dbReference type="Proteomes" id="UP000007113"/>
    </source>
</evidence>
<evidence type="ECO:0000313" key="6">
    <source>
        <dbReference type="EMBL" id="AEU37727.1"/>
    </source>
</evidence>
<dbReference type="InterPro" id="IPR011050">
    <property type="entry name" value="Pectin_lyase_fold/virulence"/>
</dbReference>
<comment type="similarity">
    <text evidence="1 4">Belongs to the glycosyl hydrolase 28 family.</text>
</comment>
<dbReference type="HOGENOM" id="CLU_016031_8_4_0"/>
<evidence type="ECO:0000256" key="3">
    <source>
        <dbReference type="ARBA" id="ARBA00023295"/>
    </source>
</evidence>
<dbReference type="InterPro" id="IPR000743">
    <property type="entry name" value="Glyco_hydro_28"/>
</dbReference>
<dbReference type="Proteomes" id="UP000007113">
    <property type="component" value="Chromosome"/>
</dbReference>
<dbReference type="SMART" id="SM00710">
    <property type="entry name" value="PbH1"/>
    <property type="match status" value="6"/>
</dbReference>
<keyword evidence="7" id="KW-1185">Reference proteome</keyword>
<dbReference type="SUPFAM" id="SSF51126">
    <property type="entry name" value="Pectin lyase-like"/>
    <property type="match status" value="1"/>
</dbReference>
<dbReference type="GO" id="GO:0005975">
    <property type="term" value="P:carbohydrate metabolic process"/>
    <property type="evidence" value="ECO:0007669"/>
    <property type="project" value="InterPro"/>
</dbReference>
<dbReference type="InterPro" id="IPR051801">
    <property type="entry name" value="GH28_Enzymes"/>
</dbReference>
<keyword evidence="2 4" id="KW-0378">Hydrolase</keyword>
<dbReference type="STRING" id="682795.AciX8_3429"/>
<feature type="domain" description="Rhamnogalacturonase A/B/Epimerase-like pectate lyase" evidence="5">
    <location>
        <begin position="33"/>
        <end position="84"/>
    </location>
</feature>
<dbReference type="GO" id="GO:0004650">
    <property type="term" value="F:polygalacturonase activity"/>
    <property type="evidence" value="ECO:0007669"/>
    <property type="project" value="InterPro"/>
</dbReference>
<dbReference type="EMBL" id="CP003130">
    <property type="protein sequence ID" value="AEU37727.1"/>
    <property type="molecule type" value="Genomic_DNA"/>
</dbReference>
<evidence type="ECO:0000256" key="1">
    <source>
        <dbReference type="ARBA" id="ARBA00008834"/>
    </source>
</evidence>
<organism evidence="6 7">
    <name type="scientific">Granulicella mallensis (strain ATCC BAA-1857 / DSM 23137 / MP5ACTX8)</name>
    <dbReference type="NCBI Taxonomy" id="682795"/>
    <lineage>
        <taxon>Bacteria</taxon>
        <taxon>Pseudomonadati</taxon>
        <taxon>Acidobacteriota</taxon>
        <taxon>Terriglobia</taxon>
        <taxon>Terriglobales</taxon>
        <taxon>Acidobacteriaceae</taxon>
        <taxon>Granulicella</taxon>
    </lineage>
</organism>
<dbReference type="eggNOG" id="COG5434">
    <property type="taxonomic scope" value="Bacteria"/>
</dbReference>
<dbReference type="InterPro" id="IPR024535">
    <property type="entry name" value="RHGA/B-epi-like_pectate_lyase"/>
</dbReference>
<name>G8NVQ5_GRAMM</name>
<dbReference type="AlphaFoldDB" id="G8NVQ5"/>
<sequence>MRLNNPIPRRDFLQLSAGAFAYSGLAQKFVDPRDTGARGDGHTLNTNALQKAVDQAAAAGGGVVVIPPGDFLSGGLVLRSHVTLHLEAGAILRGSPRVEDYEYRPGPPVEGDSNGHHLLFALDAEDIAITGHGTIDGGGSAFWHRKGRSTPRPEDLWGDVIAWDYEPATPRRPSPMIELARCRNVRIEGVTLTNAPGWTLRPVACETVLIRGIRVRNPIYAPNTDGMDITACRNVFVSDCDIATGDDAICIKSENPYGELLPTKNITVTNCVLSTCCNGFKVGTSTHGRVENIVFSNSVIYNESTTPLNERATSGIALEVVDGGSMSGVLISNIQMENARTPLFVRLGRRKPAQGSFLRGIRFEQIHATGALLTSSITGLPDMPVEDVVIANSSFRMSEHGSAAWTHAEIPEYAERYPEARMFGRLPASGVYVRHAREIRIKNTEFRTDLPEERPAIVCDEVHDLELCGLTMSAPSSTEAAIELRNTSDAFIQGARVTQQAASMLHVSGASSRHIVLSANDLSRVRTPSVFSDGASAEAIVSL</sequence>
<dbReference type="OrthoDB" id="9795222at2"/>
<dbReference type="RefSeq" id="WP_014266601.1">
    <property type="nucleotide sequence ID" value="NC_016631.1"/>
</dbReference>
<reference evidence="6 7" key="1">
    <citation type="submission" date="2011-11" db="EMBL/GenBank/DDBJ databases">
        <title>Complete sequence of Granulicella mallensis MP5ACTX8.</title>
        <authorList>
            <consortium name="US DOE Joint Genome Institute"/>
            <person name="Lucas S."/>
            <person name="Copeland A."/>
            <person name="Lapidus A."/>
            <person name="Cheng J.-F."/>
            <person name="Goodwin L."/>
            <person name="Pitluck S."/>
            <person name="Peters L."/>
            <person name="Lu M."/>
            <person name="Detter J.C."/>
            <person name="Han C."/>
            <person name="Tapia R."/>
            <person name="Land M."/>
            <person name="Hauser L."/>
            <person name="Kyrpides N."/>
            <person name="Ivanova N."/>
            <person name="Mikhailova N."/>
            <person name="Pagani I."/>
            <person name="Rawat S."/>
            <person name="Mannisto M."/>
            <person name="Haggblom M."/>
            <person name="Woyke T."/>
        </authorList>
    </citation>
    <scope>NUCLEOTIDE SEQUENCE [LARGE SCALE GENOMIC DNA]</scope>
    <source>
        <strain evidence="7">ATCC BAA-1857 / DSM 23137 / MP5ACTX8</strain>
    </source>
</reference>
<evidence type="ECO:0000256" key="2">
    <source>
        <dbReference type="ARBA" id="ARBA00022801"/>
    </source>
</evidence>
<dbReference type="PANTHER" id="PTHR31339">
    <property type="entry name" value="PECTIN LYASE-RELATED"/>
    <property type="match status" value="1"/>
</dbReference>
<dbReference type="InterPro" id="IPR012334">
    <property type="entry name" value="Pectin_lyas_fold"/>
</dbReference>
<gene>
    <name evidence="6" type="ordered locus">AciX8_3429</name>
</gene>
<accession>G8NVQ5</accession>
<dbReference type="Pfam" id="PF00295">
    <property type="entry name" value="Glyco_hydro_28"/>
    <property type="match status" value="1"/>
</dbReference>
<evidence type="ECO:0000256" key="4">
    <source>
        <dbReference type="RuleBase" id="RU361169"/>
    </source>
</evidence>